<evidence type="ECO:0000259" key="7">
    <source>
        <dbReference type="PROSITE" id="PS50123"/>
    </source>
</evidence>
<evidence type="ECO:0000256" key="2">
    <source>
        <dbReference type="ARBA" id="ARBA00022603"/>
    </source>
</evidence>
<comment type="caution">
    <text evidence="8">The sequence shown here is derived from an EMBL/GenBank/DDBJ whole genome shotgun (WGS) entry which is preliminary data.</text>
</comment>
<organism evidence="8 9">
    <name type="scientific">Brumicola pallidula DSM 14239 = ACAM 615</name>
    <dbReference type="NCBI Taxonomy" id="1121922"/>
    <lineage>
        <taxon>Bacteria</taxon>
        <taxon>Pseudomonadati</taxon>
        <taxon>Pseudomonadota</taxon>
        <taxon>Gammaproteobacteria</taxon>
        <taxon>Alteromonadales</taxon>
        <taxon>Alteromonadaceae</taxon>
        <taxon>Brumicola</taxon>
    </lineage>
</organism>
<feature type="domain" description="CheR-type methyltransferase" evidence="7">
    <location>
        <begin position="4"/>
        <end position="286"/>
    </location>
</feature>
<feature type="binding site" evidence="6">
    <location>
        <begin position="230"/>
        <end position="231"/>
    </location>
    <ligand>
        <name>S-adenosyl-L-methionine</name>
        <dbReference type="ChEBI" id="CHEBI:59789"/>
    </ligand>
</feature>
<feature type="binding site" evidence="6">
    <location>
        <position position="128"/>
    </location>
    <ligand>
        <name>S-adenosyl-L-methionine</name>
        <dbReference type="ChEBI" id="CHEBI:59789"/>
    </ligand>
</feature>
<proteinExistence type="predicted"/>
<dbReference type="InterPro" id="IPR022641">
    <property type="entry name" value="CheR_N"/>
</dbReference>
<reference evidence="9" key="1">
    <citation type="journal article" date="2014" name="Environ. Microbiol.">
        <title>Comparative genomics of the marine bacterial genus Glaciecola reveals the high degree of genomic diversity and genomic characteristic for cold adaptation.</title>
        <authorList>
            <person name="Qin Q.L."/>
            <person name="Xie B.B."/>
            <person name="Yu Y."/>
            <person name="Shu Y.L."/>
            <person name="Rong J.C."/>
            <person name="Zhang Y.J."/>
            <person name="Zhao D.L."/>
            <person name="Chen X.L."/>
            <person name="Zhang X.Y."/>
            <person name="Chen B."/>
            <person name="Zhou B.C."/>
            <person name="Zhang Y.Z."/>
        </authorList>
    </citation>
    <scope>NUCLEOTIDE SEQUENCE [LARGE SCALE GENOMIC DNA]</scope>
    <source>
        <strain evidence="9">ACAM 615</strain>
    </source>
</reference>
<dbReference type="PIRSF" id="PIRSF000410">
    <property type="entry name" value="CheR"/>
    <property type="match status" value="1"/>
</dbReference>
<keyword evidence="3 5" id="KW-0808">Transferase</keyword>
<dbReference type="Pfam" id="PF01739">
    <property type="entry name" value="CheR"/>
    <property type="match status" value="1"/>
</dbReference>
<accession>K6ZYX4</accession>
<comment type="function">
    <text evidence="5">Methylation of the membrane-bound methyl-accepting chemotaxis proteins (MCP) to form gamma-glutamyl methyl ester residues in MCP.</text>
</comment>
<feature type="binding site" evidence="6">
    <location>
        <position position="86"/>
    </location>
    <ligand>
        <name>S-adenosyl-L-methionine</name>
        <dbReference type="ChEBI" id="CHEBI:59789"/>
    </ligand>
</feature>
<dbReference type="SUPFAM" id="SSF47757">
    <property type="entry name" value="Chemotaxis receptor methyltransferase CheR, N-terminal domain"/>
    <property type="match status" value="1"/>
</dbReference>
<feature type="binding site" evidence="6">
    <location>
        <begin position="213"/>
        <end position="214"/>
    </location>
    <ligand>
        <name>S-adenosyl-L-methionine</name>
        <dbReference type="ChEBI" id="CHEBI:59789"/>
    </ligand>
</feature>
<dbReference type="Proteomes" id="UP000006251">
    <property type="component" value="Unassembled WGS sequence"/>
</dbReference>
<dbReference type="OrthoDB" id="9816309at2"/>
<feature type="binding site" evidence="6">
    <location>
        <position position="155"/>
    </location>
    <ligand>
        <name>S-adenosyl-L-methionine</name>
        <dbReference type="ChEBI" id="CHEBI:59789"/>
    </ligand>
</feature>
<dbReference type="STRING" id="1121922.GCA_000428905_02881"/>
<evidence type="ECO:0000256" key="1">
    <source>
        <dbReference type="ARBA" id="ARBA00001541"/>
    </source>
</evidence>
<evidence type="ECO:0000256" key="5">
    <source>
        <dbReference type="PIRNR" id="PIRNR000410"/>
    </source>
</evidence>
<dbReference type="InterPro" id="IPR050903">
    <property type="entry name" value="Bact_Chemotaxis_MeTrfase"/>
</dbReference>
<dbReference type="InterPro" id="IPR029063">
    <property type="entry name" value="SAM-dependent_MTases_sf"/>
</dbReference>
<feature type="binding site" evidence="6">
    <location>
        <position position="80"/>
    </location>
    <ligand>
        <name>S-adenosyl-L-methionine</name>
        <dbReference type="ChEBI" id="CHEBI:59789"/>
    </ligand>
</feature>
<evidence type="ECO:0000256" key="3">
    <source>
        <dbReference type="ARBA" id="ARBA00022679"/>
    </source>
</evidence>
<feature type="binding site" evidence="6">
    <location>
        <position position="82"/>
    </location>
    <ligand>
        <name>S-adenosyl-L-methionine</name>
        <dbReference type="ChEBI" id="CHEBI:59789"/>
    </ligand>
</feature>
<protein>
    <recommendedName>
        <fullName evidence="5">Chemotaxis protein methyltransferase</fullName>
        <ecNumber evidence="5">2.1.1.80</ecNumber>
    </recommendedName>
</protein>
<dbReference type="PRINTS" id="PR00996">
    <property type="entry name" value="CHERMTFRASE"/>
</dbReference>
<dbReference type="CDD" id="cd02440">
    <property type="entry name" value="AdoMet_MTases"/>
    <property type="match status" value="1"/>
</dbReference>
<dbReference type="RefSeq" id="WP_006010718.1">
    <property type="nucleotide sequence ID" value="NZ_AUAV01000015.1"/>
</dbReference>
<keyword evidence="9" id="KW-1185">Reference proteome</keyword>
<dbReference type="PANTHER" id="PTHR24422:SF19">
    <property type="entry name" value="CHEMOTAXIS PROTEIN METHYLTRANSFERASE"/>
    <property type="match status" value="1"/>
</dbReference>
<dbReference type="PROSITE" id="PS50123">
    <property type="entry name" value="CHER"/>
    <property type="match status" value="1"/>
</dbReference>
<dbReference type="Gene3D" id="1.10.155.10">
    <property type="entry name" value="Chemotaxis receptor methyltransferase CheR, N-terminal domain"/>
    <property type="match status" value="1"/>
</dbReference>
<dbReference type="Gene3D" id="3.40.50.150">
    <property type="entry name" value="Vaccinia Virus protein VP39"/>
    <property type="match status" value="1"/>
</dbReference>
<dbReference type="AlphaFoldDB" id="K6ZYX4"/>
<evidence type="ECO:0000256" key="6">
    <source>
        <dbReference type="PIRSR" id="PIRSR000410-1"/>
    </source>
</evidence>
<dbReference type="Pfam" id="PF03705">
    <property type="entry name" value="CheR_N"/>
    <property type="match status" value="1"/>
</dbReference>
<dbReference type="InterPro" id="IPR000780">
    <property type="entry name" value="CheR_MeTrfase"/>
</dbReference>
<keyword evidence="2 5" id="KW-0489">Methyltransferase</keyword>
<evidence type="ECO:0000313" key="8">
    <source>
        <dbReference type="EMBL" id="GAC28495.1"/>
    </source>
</evidence>
<name>K6ZYX4_9ALTE</name>
<dbReference type="InterPro" id="IPR036804">
    <property type="entry name" value="CheR_N_sf"/>
</dbReference>
<sequence>MADERHEDHSLSTKEFKFVCEYVHSTTGILLNESKREMVYRRFSRIIRERKLDSFSDYCHLLQTKSEEEENYFINAITTNLTSFFREKHHFDYLQEHEIPKIIARENKAQAQKKSIRIWSSASSTGEEPYSIAITLLEAMQSQLPQWDVKILATDIDSNVLAKGAAGIYDNSRIEDLPKEIQQQYFIQGTGANSKNVKVSKQIRDLITFKQLNLLHEWPMKGLFDVIFCRNVIIYFDKPTQQELFARYYEYIKPGGLLILGHSENLGAYQKYFSNGGRTVFRKPALCNQVVEG</sequence>
<dbReference type="InterPro" id="IPR026024">
    <property type="entry name" value="Chemotaxis_MeTrfase_CheR"/>
</dbReference>
<evidence type="ECO:0000256" key="4">
    <source>
        <dbReference type="ARBA" id="ARBA00022691"/>
    </source>
</evidence>
<dbReference type="InterPro" id="IPR022642">
    <property type="entry name" value="CheR_C"/>
</dbReference>
<dbReference type="GO" id="GO:0032259">
    <property type="term" value="P:methylation"/>
    <property type="evidence" value="ECO:0007669"/>
    <property type="project" value="UniProtKB-KW"/>
</dbReference>
<keyword evidence="4 5" id="KW-0949">S-adenosyl-L-methionine</keyword>
<comment type="catalytic activity">
    <reaction evidence="1 5">
        <text>L-glutamyl-[protein] + S-adenosyl-L-methionine = [protein]-L-glutamate 5-O-methyl ester + S-adenosyl-L-homocysteine</text>
        <dbReference type="Rhea" id="RHEA:24452"/>
        <dbReference type="Rhea" id="RHEA-COMP:10208"/>
        <dbReference type="Rhea" id="RHEA-COMP:10311"/>
        <dbReference type="ChEBI" id="CHEBI:29973"/>
        <dbReference type="ChEBI" id="CHEBI:57856"/>
        <dbReference type="ChEBI" id="CHEBI:59789"/>
        <dbReference type="ChEBI" id="CHEBI:82795"/>
        <dbReference type="EC" id="2.1.1.80"/>
    </reaction>
</comment>
<dbReference type="SMART" id="SM00138">
    <property type="entry name" value="MeTrc"/>
    <property type="match status" value="1"/>
</dbReference>
<dbReference type="GO" id="GO:0008983">
    <property type="term" value="F:protein-glutamate O-methyltransferase activity"/>
    <property type="evidence" value="ECO:0007669"/>
    <property type="project" value="UniProtKB-EC"/>
</dbReference>
<dbReference type="EC" id="2.1.1.80" evidence="5"/>
<dbReference type="SUPFAM" id="SSF53335">
    <property type="entry name" value="S-adenosyl-L-methionine-dependent methyltransferases"/>
    <property type="match status" value="1"/>
</dbReference>
<evidence type="ECO:0000313" key="9">
    <source>
        <dbReference type="Proteomes" id="UP000006251"/>
    </source>
</evidence>
<dbReference type="PANTHER" id="PTHR24422">
    <property type="entry name" value="CHEMOTAXIS PROTEIN METHYLTRANSFERASE"/>
    <property type="match status" value="1"/>
</dbReference>
<gene>
    <name evidence="8" type="primary">cheR</name>
    <name evidence="8" type="ORF">GPAL_1631</name>
</gene>
<dbReference type="EMBL" id="BAEQ01000024">
    <property type="protein sequence ID" value="GAC28495.1"/>
    <property type="molecule type" value="Genomic_DNA"/>
</dbReference>